<keyword evidence="3" id="KW-1185">Reference proteome</keyword>
<evidence type="ECO:0000313" key="3">
    <source>
        <dbReference type="Proteomes" id="UP001311915"/>
    </source>
</evidence>
<dbReference type="PANTHER" id="PTHR21530:SF0">
    <property type="entry name" value="TRAB FAMILY PROTEIN"/>
    <property type="match status" value="1"/>
</dbReference>
<name>A0AAV9M9I3_9SOLN</name>
<keyword evidence="1" id="KW-0732">Signal</keyword>
<dbReference type="Proteomes" id="UP001311915">
    <property type="component" value="Unassembled WGS sequence"/>
</dbReference>
<protein>
    <recommendedName>
        <fullName evidence="4">TraB domain-containing protein</fullName>
    </recommendedName>
</protein>
<reference evidence="2 3" key="1">
    <citation type="submission" date="2023-10" db="EMBL/GenBank/DDBJ databases">
        <title>Genome-Wide Identification Analysis in wild type Solanum Pinnatisectum Reveals Some Genes Defensing Phytophthora Infestans.</title>
        <authorList>
            <person name="Sun C."/>
        </authorList>
    </citation>
    <scope>NUCLEOTIDE SEQUENCE [LARGE SCALE GENOMIC DNA]</scope>
    <source>
        <strain evidence="2">LQN</strain>
        <tissue evidence="2">Leaf</tissue>
    </source>
</reference>
<dbReference type="EMBL" id="JAWPEI010000002">
    <property type="protein sequence ID" value="KAK4734458.1"/>
    <property type="molecule type" value="Genomic_DNA"/>
</dbReference>
<dbReference type="CDD" id="cd14726">
    <property type="entry name" value="TraB_PrgY-like"/>
    <property type="match status" value="1"/>
</dbReference>
<dbReference type="PANTHER" id="PTHR21530">
    <property type="entry name" value="PHEROMONE SHUTDOWN PROTEIN"/>
    <property type="match status" value="1"/>
</dbReference>
<evidence type="ECO:0008006" key="4">
    <source>
        <dbReference type="Google" id="ProtNLM"/>
    </source>
</evidence>
<proteinExistence type="predicted"/>
<evidence type="ECO:0000313" key="2">
    <source>
        <dbReference type="EMBL" id="KAK4734458.1"/>
    </source>
</evidence>
<dbReference type="AlphaFoldDB" id="A0AAV9M9I3"/>
<dbReference type="Pfam" id="PF01963">
    <property type="entry name" value="TraB_PrgY_gumN"/>
    <property type="match status" value="1"/>
</dbReference>
<sequence>MMMSDDYLSLLLLLPLLAPAMRILISPFPIAPPHSKSIIPRTKFHQCRVAIKPPPPNFDFKTEFFSASRDAIEQTHPELLDLADNGTLFLIKKNLFGPVPSWRTEFVEPEFIWLIGTNHLSMQSAVDVERVIRTVKPENVVVELCRSRAGIMYTSDENDLNQPLKSNVFSLSGTGFFGAVGRSINLGGQTALALRVLLALFSSKMSSSANRPFGDEFRAARKAAEDIGAQIVLGDRPIEITLERAWTSLKWKEKTSLLLSVFGGITSSAELSTKELKESSSDDSSFQLYEKLSFSYPSLLLPLLHERDTFLAWSLKRSKAVNNCKQVVGIIGKGHMNGVIYSLVSDQGNLRFRDVAGKSPSGGLSGWTTTIFGNLVRDTIIGVLLWLLYEQLTSGLKLID</sequence>
<organism evidence="2 3">
    <name type="scientific">Solanum pinnatisectum</name>
    <name type="common">tansyleaf nightshade</name>
    <dbReference type="NCBI Taxonomy" id="50273"/>
    <lineage>
        <taxon>Eukaryota</taxon>
        <taxon>Viridiplantae</taxon>
        <taxon>Streptophyta</taxon>
        <taxon>Embryophyta</taxon>
        <taxon>Tracheophyta</taxon>
        <taxon>Spermatophyta</taxon>
        <taxon>Magnoliopsida</taxon>
        <taxon>eudicotyledons</taxon>
        <taxon>Gunneridae</taxon>
        <taxon>Pentapetalae</taxon>
        <taxon>asterids</taxon>
        <taxon>lamiids</taxon>
        <taxon>Solanales</taxon>
        <taxon>Solanaceae</taxon>
        <taxon>Solanoideae</taxon>
        <taxon>Solaneae</taxon>
        <taxon>Solanum</taxon>
    </lineage>
</organism>
<feature type="chain" id="PRO_5043384495" description="TraB domain-containing protein" evidence="1">
    <location>
        <begin position="21"/>
        <end position="400"/>
    </location>
</feature>
<dbReference type="InterPro" id="IPR002816">
    <property type="entry name" value="TraB/PrgY/GumN_fam"/>
</dbReference>
<feature type="signal peptide" evidence="1">
    <location>
        <begin position="1"/>
        <end position="20"/>
    </location>
</feature>
<comment type="caution">
    <text evidence="2">The sequence shown here is derived from an EMBL/GenBank/DDBJ whole genome shotgun (WGS) entry which is preliminary data.</text>
</comment>
<accession>A0AAV9M9I3</accession>
<dbReference type="InterPro" id="IPR046345">
    <property type="entry name" value="TraB_PrgY-like"/>
</dbReference>
<gene>
    <name evidence="2" type="ORF">R3W88_008719</name>
</gene>
<evidence type="ECO:0000256" key="1">
    <source>
        <dbReference type="SAM" id="SignalP"/>
    </source>
</evidence>